<comment type="caution">
    <text evidence="4">The sequence shown here is derived from an EMBL/GenBank/DDBJ whole genome shotgun (WGS) entry which is preliminary data.</text>
</comment>
<keyword evidence="2" id="KW-0378">Hydrolase</keyword>
<evidence type="ECO:0000256" key="3">
    <source>
        <dbReference type="SAM" id="MobiDB-lite"/>
    </source>
</evidence>
<dbReference type="AlphaFoldDB" id="A0A512BYK2"/>
<evidence type="ECO:0000256" key="2">
    <source>
        <dbReference type="ARBA" id="ARBA00022801"/>
    </source>
</evidence>
<dbReference type="NCBIfam" id="TIGR01840">
    <property type="entry name" value="esterase_phb"/>
    <property type="match status" value="1"/>
</dbReference>
<sequence>MKTNLHQNILEATRLTRAGRINEATSMLQGLLGGQTSSASSPGHAPEADTVRLPPRTERAKKSGGGSDQSDPLHAASLGSMKDTLGRWMKQMKSGQGMPDLGGLSSLDGLTGRSPASPSDIAPDKGQYLSKSFSNQAGTRGFKLYVPSGYQGQALPLVVMLHGCTQSPDDFAAGTRMNMLAEEQDCFVIYPEQATSANHSKCWNWFNAADQNRDQGEPSLIAGITRQVMGEYSIDPQRVYVAGLSAGGAAAAIMGATYPDLYAAIGVHSGLACGAARDLPSALTAMRQGGSAVAPMCQFSHGQGKTVIPTIVFHGDSDKTVHPRNGDQVLAASVDAFDKDLLIMTEQGSAPGGHAYSRTTHADSNGTIIFEQWAVHGAGHAWSGGSPSGSYTDPRGPDATREMLRFFLATRKT</sequence>
<proteinExistence type="predicted"/>
<dbReference type="InterPro" id="IPR010126">
    <property type="entry name" value="Esterase_phb"/>
</dbReference>
<dbReference type="GO" id="GO:0005576">
    <property type="term" value="C:extracellular region"/>
    <property type="evidence" value="ECO:0007669"/>
    <property type="project" value="InterPro"/>
</dbReference>
<keyword evidence="1" id="KW-0732">Signal</keyword>
<feature type="region of interest" description="Disordered" evidence="3">
    <location>
        <begin position="92"/>
        <end position="126"/>
    </location>
</feature>
<dbReference type="PANTHER" id="PTHR43037">
    <property type="entry name" value="UNNAMED PRODUCT-RELATED"/>
    <property type="match status" value="1"/>
</dbReference>
<dbReference type="GO" id="GO:0016787">
    <property type="term" value="F:hydrolase activity"/>
    <property type="evidence" value="ECO:0007669"/>
    <property type="project" value="UniProtKB-KW"/>
</dbReference>
<protein>
    <submittedName>
        <fullName evidence="4">Esterase</fullName>
    </submittedName>
</protein>
<dbReference type="SUPFAM" id="SSF53474">
    <property type="entry name" value="alpha/beta-Hydrolases"/>
    <property type="match status" value="1"/>
</dbReference>
<dbReference type="OrthoDB" id="9767239at2"/>
<keyword evidence="5" id="KW-1185">Reference proteome</keyword>
<accession>A0A512BYK2</accession>
<dbReference type="InterPro" id="IPR029058">
    <property type="entry name" value="AB_hydrolase_fold"/>
</dbReference>
<feature type="region of interest" description="Disordered" evidence="3">
    <location>
        <begin position="32"/>
        <end position="77"/>
    </location>
</feature>
<evidence type="ECO:0000313" key="4">
    <source>
        <dbReference type="EMBL" id="GEO17028.1"/>
    </source>
</evidence>
<feature type="compositionally biased region" description="Polar residues" evidence="3">
    <location>
        <begin position="32"/>
        <end position="41"/>
    </location>
</feature>
<dbReference type="InterPro" id="IPR050955">
    <property type="entry name" value="Plant_Biomass_Hydrol_Est"/>
</dbReference>
<gene>
    <name evidence="4" type="ORF">MAE02_47240</name>
</gene>
<evidence type="ECO:0000313" key="5">
    <source>
        <dbReference type="Proteomes" id="UP000321085"/>
    </source>
</evidence>
<dbReference type="EMBL" id="BJYU01000085">
    <property type="protein sequence ID" value="GEO17028.1"/>
    <property type="molecule type" value="Genomic_DNA"/>
</dbReference>
<dbReference type="Pfam" id="PF10503">
    <property type="entry name" value="Esterase_PHB"/>
    <property type="match status" value="1"/>
</dbReference>
<feature type="compositionally biased region" description="Low complexity" evidence="3">
    <location>
        <begin position="101"/>
        <end position="112"/>
    </location>
</feature>
<reference evidence="4 5" key="1">
    <citation type="submission" date="2019-07" db="EMBL/GenBank/DDBJ databases">
        <title>Whole genome shotgun sequence of Microvirga aerophila NBRC 106136.</title>
        <authorList>
            <person name="Hosoyama A."/>
            <person name="Uohara A."/>
            <person name="Ohji S."/>
            <person name="Ichikawa N."/>
        </authorList>
    </citation>
    <scope>NUCLEOTIDE SEQUENCE [LARGE SCALE GENOMIC DNA]</scope>
    <source>
        <strain evidence="4 5">NBRC 106136</strain>
    </source>
</reference>
<evidence type="ECO:0000256" key="1">
    <source>
        <dbReference type="ARBA" id="ARBA00022729"/>
    </source>
</evidence>
<name>A0A512BYK2_9HYPH</name>
<dbReference type="Proteomes" id="UP000321085">
    <property type="component" value="Unassembled WGS sequence"/>
</dbReference>
<dbReference type="PANTHER" id="PTHR43037:SF1">
    <property type="entry name" value="BLL1128 PROTEIN"/>
    <property type="match status" value="1"/>
</dbReference>
<organism evidence="4 5">
    <name type="scientific">Microvirga aerophila</name>
    <dbReference type="NCBI Taxonomy" id="670291"/>
    <lineage>
        <taxon>Bacteria</taxon>
        <taxon>Pseudomonadati</taxon>
        <taxon>Pseudomonadota</taxon>
        <taxon>Alphaproteobacteria</taxon>
        <taxon>Hyphomicrobiales</taxon>
        <taxon>Methylobacteriaceae</taxon>
        <taxon>Microvirga</taxon>
    </lineage>
</organism>
<dbReference type="Gene3D" id="3.40.50.1820">
    <property type="entry name" value="alpha/beta hydrolase"/>
    <property type="match status" value="1"/>
</dbReference>
<feature type="compositionally biased region" description="Basic and acidic residues" evidence="3">
    <location>
        <begin position="46"/>
        <end position="61"/>
    </location>
</feature>